<evidence type="ECO:0000313" key="3">
    <source>
        <dbReference type="Proteomes" id="UP001179952"/>
    </source>
</evidence>
<reference evidence="2" key="2">
    <citation type="submission" date="2023-06" db="EMBL/GenBank/DDBJ databases">
        <authorList>
            <person name="Ma L."/>
            <person name="Liu K.-W."/>
            <person name="Li Z."/>
            <person name="Hsiao Y.-Y."/>
            <person name="Qi Y."/>
            <person name="Fu T."/>
            <person name="Tang G."/>
            <person name="Zhang D."/>
            <person name="Sun W.-H."/>
            <person name="Liu D.-K."/>
            <person name="Li Y."/>
            <person name="Chen G.-Z."/>
            <person name="Liu X.-D."/>
            <person name="Liao X.-Y."/>
            <person name="Jiang Y.-T."/>
            <person name="Yu X."/>
            <person name="Hao Y."/>
            <person name="Huang J."/>
            <person name="Zhao X.-W."/>
            <person name="Ke S."/>
            <person name="Chen Y.-Y."/>
            <person name="Wu W.-L."/>
            <person name="Hsu J.-L."/>
            <person name="Lin Y.-F."/>
            <person name="Huang M.-D."/>
            <person name="Li C.-Y."/>
            <person name="Huang L."/>
            <person name="Wang Z.-W."/>
            <person name="Zhao X."/>
            <person name="Zhong W.-Y."/>
            <person name="Peng D.-H."/>
            <person name="Ahmad S."/>
            <person name="Lan S."/>
            <person name="Zhang J.-S."/>
            <person name="Tsai W.-C."/>
            <person name="Van De Peer Y."/>
            <person name="Liu Z.-J."/>
        </authorList>
    </citation>
    <scope>NUCLEOTIDE SEQUENCE</scope>
    <source>
        <strain evidence="2">SCP</strain>
        <tissue evidence="2">Leaves</tissue>
    </source>
</reference>
<evidence type="ECO:0000256" key="1">
    <source>
        <dbReference type="SAM" id="MobiDB-lite"/>
    </source>
</evidence>
<proteinExistence type="predicted"/>
<reference evidence="2" key="1">
    <citation type="journal article" date="2023" name="Nat. Commun.">
        <title>Diploid and tetraploid genomes of Acorus and the evolution of monocots.</title>
        <authorList>
            <person name="Ma L."/>
            <person name="Liu K.W."/>
            <person name="Li Z."/>
            <person name="Hsiao Y.Y."/>
            <person name="Qi Y."/>
            <person name="Fu T."/>
            <person name="Tang G.D."/>
            <person name="Zhang D."/>
            <person name="Sun W.H."/>
            <person name="Liu D.K."/>
            <person name="Li Y."/>
            <person name="Chen G.Z."/>
            <person name="Liu X.D."/>
            <person name="Liao X.Y."/>
            <person name="Jiang Y.T."/>
            <person name="Yu X."/>
            <person name="Hao Y."/>
            <person name="Huang J."/>
            <person name="Zhao X.W."/>
            <person name="Ke S."/>
            <person name="Chen Y.Y."/>
            <person name="Wu W.L."/>
            <person name="Hsu J.L."/>
            <person name="Lin Y.F."/>
            <person name="Huang M.D."/>
            <person name="Li C.Y."/>
            <person name="Huang L."/>
            <person name="Wang Z.W."/>
            <person name="Zhao X."/>
            <person name="Zhong W.Y."/>
            <person name="Peng D.H."/>
            <person name="Ahmad S."/>
            <person name="Lan S."/>
            <person name="Zhang J.S."/>
            <person name="Tsai W.C."/>
            <person name="Van de Peer Y."/>
            <person name="Liu Z.J."/>
        </authorList>
    </citation>
    <scope>NUCLEOTIDE SEQUENCE</scope>
    <source>
        <strain evidence="2">SCP</strain>
    </source>
</reference>
<dbReference type="AlphaFoldDB" id="A0AAV9BKQ8"/>
<comment type="caution">
    <text evidence="2">The sequence shown here is derived from an EMBL/GenBank/DDBJ whole genome shotgun (WGS) entry which is preliminary data.</text>
</comment>
<dbReference type="Proteomes" id="UP001179952">
    <property type="component" value="Unassembled WGS sequence"/>
</dbReference>
<evidence type="ECO:0000313" key="2">
    <source>
        <dbReference type="EMBL" id="KAK1277271.1"/>
    </source>
</evidence>
<organism evidence="2 3">
    <name type="scientific">Acorus gramineus</name>
    <name type="common">Dwarf sweet flag</name>
    <dbReference type="NCBI Taxonomy" id="55184"/>
    <lineage>
        <taxon>Eukaryota</taxon>
        <taxon>Viridiplantae</taxon>
        <taxon>Streptophyta</taxon>
        <taxon>Embryophyta</taxon>
        <taxon>Tracheophyta</taxon>
        <taxon>Spermatophyta</taxon>
        <taxon>Magnoliopsida</taxon>
        <taxon>Liliopsida</taxon>
        <taxon>Acoraceae</taxon>
        <taxon>Acorus</taxon>
    </lineage>
</organism>
<accession>A0AAV9BKQ8</accession>
<feature type="region of interest" description="Disordered" evidence="1">
    <location>
        <begin position="1"/>
        <end position="27"/>
    </location>
</feature>
<keyword evidence="3" id="KW-1185">Reference proteome</keyword>
<dbReference type="EMBL" id="JAUJYN010000002">
    <property type="protein sequence ID" value="KAK1277271.1"/>
    <property type="molecule type" value="Genomic_DNA"/>
</dbReference>
<sequence length="110" mass="11931">MNSLTSSACRRPPRSTGKAYDAPRVRGNEPPAFTLEKHIGSIIIVNLNSKCSMDLDTIEDSMLRMVAIIGLALMDAFDAMKNDDLEKKLFKALAGMVEGPTNLGGGQMQM</sequence>
<protein>
    <submittedName>
        <fullName evidence="2">Uncharacterized protein</fullName>
    </submittedName>
</protein>
<gene>
    <name evidence="2" type="ORF">QJS04_geneDACA018779</name>
</gene>
<name>A0AAV9BKQ8_ACOGR</name>